<dbReference type="AlphaFoldDB" id="A0A931B9D8"/>
<dbReference type="Pfam" id="PF02129">
    <property type="entry name" value="Peptidase_S15"/>
    <property type="match status" value="1"/>
</dbReference>
<organism evidence="3 4">
    <name type="scientific">Streptacidiphilus fuscans</name>
    <dbReference type="NCBI Taxonomy" id="2789292"/>
    <lineage>
        <taxon>Bacteria</taxon>
        <taxon>Bacillati</taxon>
        <taxon>Actinomycetota</taxon>
        <taxon>Actinomycetes</taxon>
        <taxon>Kitasatosporales</taxon>
        <taxon>Streptomycetaceae</taxon>
        <taxon>Streptacidiphilus</taxon>
    </lineage>
</organism>
<accession>A0A931B9D8</accession>
<gene>
    <name evidence="3" type="ORF">I2501_25825</name>
</gene>
<dbReference type="SMART" id="SM00939">
    <property type="entry name" value="PepX_C"/>
    <property type="match status" value="1"/>
</dbReference>
<dbReference type="InterPro" id="IPR008979">
    <property type="entry name" value="Galactose-bd-like_sf"/>
</dbReference>
<dbReference type="GO" id="GO:0008239">
    <property type="term" value="F:dipeptidyl-peptidase activity"/>
    <property type="evidence" value="ECO:0007669"/>
    <property type="project" value="InterPro"/>
</dbReference>
<protein>
    <submittedName>
        <fullName evidence="3">CocE/NonD family hydrolase</fullName>
    </submittedName>
</protein>
<reference evidence="3" key="1">
    <citation type="submission" date="2020-11" db="EMBL/GenBank/DDBJ databases">
        <title>Isolation and identification of active actinomycetes.</title>
        <authorList>
            <person name="Yu B."/>
        </authorList>
    </citation>
    <scope>NUCLEOTIDE SEQUENCE</scope>
    <source>
        <strain evidence="3">NEAU-YB345</strain>
    </source>
</reference>
<keyword evidence="4" id="KW-1185">Reference proteome</keyword>
<comment type="caution">
    <text evidence="3">The sequence shown here is derived from an EMBL/GenBank/DDBJ whole genome shotgun (WGS) entry which is preliminary data.</text>
</comment>
<feature type="domain" description="Xaa-Pro dipeptidyl-peptidase C-terminal" evidence="2">
    <location>
        <begin position="308"/>
        <end position="526"/>
    </location>
</feature>
<dbReference type="Gene3D" id="3.40.50.1820">
    <property type="entry name" value="alpha/beta hydrolase"/>
    <property type="match status" value="2"/>
</dbReference>
<dbReference type="Pfam" id="PF08530">
    <property type="entry name" value="PepX_C"/>
    <property type="match status" value="1"/>
</dbReference>
<dbReference type="SUPFAM" id="SSF53474">
    <property type="entry name" value="alpha/beta-Hydrolases"/>
    <property type="match status" value="1"/>
</dbReference>
<dbReference type="Proteomes" id="UP000657385">
    <property type="component" value="Unassembled WGS sequence"/>
</dbReference>
<dbReference type="InterPro" id="IPR013736">
    <property type="entry name" value="Xaa-Pro_dipept_C"/>
</dbReference>
<dbReference type="Gene3D" id="2.60.120.260">
    <property type="entry name" value="Galactose-binding domain-like"/>
    <property type="match status" value="1"/>
</dbReference>
<evidence type="ECO:0000259" key="2">
    <source>
        <dbReference type="SMART" id="SM00939"/>
    </source>
</evidence>
<dbReference type="SUPFAM" id="SSF49785">
    <property type="entry name" value="Galactose-binding domain-like"/>
    <property type="match status" value="1"/>
</dbReference>
<dbReference type="InterPro" id="IPR029058">
    <property type="entry name" value="AB_hydrolase_fold"/>
</dbReference>
<evidence type="ECO:0000256" key="1">
    <source>
        <dbReference type="ARBA" id="ARBA00022801"/>
    </source>
</evidence>
<dbReference type="InterPro" id="IPR005674">
    <property type="entry name" value="CocE/Ser_esterase"/>
</dbReference>
<evidence type="ECO:0000313" key="4">
    <source>
        <dbReference type="Proteomes" id="UP000657385"/>
    </source>
</evidence>
<evidence type="ECO:0000313" key="3">
    <source>
        <dbReference type="EMBL" id="MBF9071446.1"/>
    </source>
</evidence>
<dbReference type="InterPro" id="IPR000383">
    <property type="entry name" value="Xaa-Pro-like_dom"/>
</dbReference>
<dbReference type="EMBL" id="JADPRT010000012">
    <property type="protein sequence ID" value="MBF9071446.1"/>
    <property type="molecule type" value="Genomic_DNA"/>
</dbReference>
<name>A0A931B9D8_9ACTN</name>
<proteinExistence type="predicted"/>
<dbReference type="NCBIfam" id="TIGR00976">
    <property type="entry name" value="CocE_NonD"/>
    <property type="match status" value="2"/>
</dbReference>
<keyword evidence="1 3" id="KW-0378">Hydrolase</keyword>
<sequence>MMLTPVPFGSPVPQADALTVRLRDGVRLATDVYLPPSPGRSPTVLIRTPYDKTRPTGLLPEIADRLTDAGYAVVVQDVRGKVRSEGRAVPFVNELADGWDTLVWITAQPWSNGAVGCWGNSYYGFTARAAAASGHPAVRALAVRLTSADIGGSGSGSGGSGVGSEVGEFTHRNGVFRFGPMVEWLSTTWAGPANLDGAIDWSLPPHQLLAGLPRLAVDLGADLGVDFPGHGRVPTLHCTGWYDLFQAGQLADWRRAVGSARGRAPQYLVASAGDHMDDLFTRDGRSPDHLTDKTAREAMLDRTLAPVVAFFDRHLRGRDDRLDSVPVPPVRWECAGAGWHAGSEWPPAGAVPVRLHLVARGALRSVPNPQSQNTCWEHDPADPVPVTDADWWRPLLALPDERAVESRPDVLTFTGPPLAAPLCLAGPVRLALPLSVGPASGHVVAKLCAVAPDGTSRRILEAPQPVTRTDGAYAPVTVPLGDTGHLLPAGHRLRVQLATSCYPSYLPGPAGRFALRTGGHDGAHLDLTVLPGALT</sequence>